<sequence>MRLDATGQWLALLIILSFSHAAPSHEPVGKLVYTITHGDEPQRPSASPRLSTSAVYVATTHSPESFPTENNPLSMFSNFVKGNDMMKTVMKLIDSFTGSALRDNKVDELKQVPRLNDAMSTFAKTQRDSVVHSTVDRTASKAYAAPVRVFHSTDERIVHQIHRGMYRIQKASLRTVAGKRFLVRFSNEGVEKGGITIQ</sequence>
<name>A0A1I7YTI0_9BILA</name>
<feature type="chain" id="PRO_5009312563" evidence="1">
    <location>
        <begin position="22"/>
        <end position="198"/>
    </location>
</feature>
<evidence type="ECO:0000256" key="1">
    <source>
        <dbReference type="SAM" id="SignalP"/>
    </source>
</evidence>
<evidence type="ECO:0000313" key="3">
    <source>
        <dbReference type="WBParaSite" id="L893_g19587.t1"/>
    </source>
</evidence>
<dbReference type="WBParaSite" id="L893_g19587.t1">
    <property type="protein sequence ID" value="L893_g19587.t1"/>
    <property type="gene ID" value="L893_g19587"/>
</dbReference>
<evidence type="ECO:0000313" key="2">
    <source>
        <dbReference type="Proteomes" id="UP000095287"/>
    </source>
</evidence>
<feature type="signal peptide" evidence="1">
    <location>
        <begin position="1"/>
        <end position="21"/>
    </location>
</feature>
<keyword evidence="1" id="KW-0732">Signal</keyword>
<protein>
    <submittedName>
        <fullName evidence="3">FTP domain-containing protein</fullName>
    </submittedName>
</protein>
<keyword evidence="2" id="KW-1185">Reference proteome</keyword>
<accession>A0A1I7YTI0</accession>
<proteinExistence type="predicted"/>
<dbReference type="Proteomes" id="UP000095287">
    <property type="component" value="Unplaced"/>
</dbReference>
<organism evidence="2 3">
    <name type="scientific">Steinernema glaseri</name>
    <dbReference type="NCBI Taxonomy" id="37863"/>
    <lineage>
        <taxon>Eukaryota</taxon>
        <taxon>Metazoa</taxon>
        <taxon>Ecdysozoa</taxon>
        <taxon>Nematoda</taxon>
        <taxon>Chromadorea</taxon>
        <taxon>Rhabditida</taxon>
        <taxon>Tylenchina</taxon>
        <taxon>Panagrolaimomorpha</taxon>
        <taxon>Strongyloidoidea</taxon>
        <taxon>Steinernematidae</taxon>
        <taxon>Steinernema</taxon>
    </lineage>
</organism>
<dbReference type="AlphaFoldDB" id="A0A1I7YTI0"/>
<reference evidence="3" key="1">
    <citation type="submission" date="2016-11" db="UniProtKB">
        <authorList>
            <consortium name="WormBaseParasite"/>
        </authorList>
    </citation>
    <scope>IDENTIFICATION</scope>
</reference>